<dbReference type="PANTHER" id="PTHR43194:SF2">
    <property type="entry name" value="PEROXISOMAL MEMBRANE PROTEIN LPX1"/>
    <property type="match status" value="1"/>
</dbReference>
<name>A0A941IKW2_9ACTN</name>
<dbReference type="Proteomes" id="UP000676325">
    <property type="component" value="Unassembled WGS sequence"/>
</dbReference>
<feature type="domain" description="Serine aminopeptidase S33" evidence="1">
    <location>
        <begin position="35"/>
        <end position="265"/>
    </location>
</feature>
<reference evidence="2" key="1">
    <citation type="submission" date="2021-04" db="EMBL/GenBank/DDBJ databases">
        <title>Genome based classification of Actinospica acidithermotolerans sp. nov., an actinobacterium isolated from an Indonesian hot spring.</title>
        <authorList>
            <person name="Kusuma A.B."/>
            <person name="Putra K.E."/>
            <person name="Nafisah S."/>
            <person name="Loh J."/>
            <person name="Nouioui I."/>
            <person name="Goodfellow M."/>
        </authorList>
    </citation>
    <scope>NUCLEOTIDE SEQUENCE</scope>
    <source>
        <strain evidence="2">MGRD01-02</strain>
    </source>
</reference>
<proteinExistence type="predicted"/>
<dbReference type="InterPro" id="IPR050228">
    <property type="entry name" value="Carboxylesterase_BioH"/>
</dbReference>
<sequence length="280" mass="30158">MSTVTNPGTTQFVQVERPDGSVGRIAYDDQGTGPAVLLAPGMGTTRATFRHLVPVLLRAGYRVITTDYRGLGESDTGWDEYSSAATADDLAALIRHIDAGPVLLYGNSYTAASAVHLAADHPELLRGAVLSGPFVRSLPAPNLVGKITYALMAKPLFTRTLWMVWFPHMFPKRPADYAEMRAAVDANLREPGRAKVFAQMCAGTHDAAEAKLPRAKASGVPMLVIMGTADEDFPNAVDEGRFVAESVNGRLELLDGYGHQPHEETPEQIADLITGFDPAR</sequence>
<dbReference type="EMBL" id="JAGSOH010000083">
    <property type="protein sequence ID" value="MBR7829362.1"/>
    <property type="molecule type" value="Genomic_DNA"/>
</dbReference>
<accession>A0A941IKW2</accession>
<gene>
    <name evidence="2" type="ORF">KDK95_23855</name>
</gene>
<protein>
    <submittedName>
        <fullName evidence="2">Alpha/beta hydrolase</fullName>
    </submittedName>
</protein>
<dbReference type="Gene3D" id="3.40.50.1820">
    <property type="entry name" value="alpha/beta hydrolase"/>
    <property type="match status" value="1"/>
</dbReference>
<dbReference type="Pfam" id="PF12146">
    <property type="entry name" value="Hydrolase_4"/>
    <property type="match status" value="1"/>
</dbReference>
<dbReference type="PRINTS" id="PR00412">
    <property type="entry name" value="EPOXHYDRLASE"/>
</dbReference>
<evidence type="ECO:0000313" key="2">
    <source>
        <dbReference type="EMBL" id="MBR7829362.1"/>
    </source>
</evidence>
<dbReference type="RefSeq" id="WP_212520496.1">
    <property type="nucleotide sequence ID" value="NZ_JAGSOH010000083.1"/>
</dbReference>
<organism evidence="2 3">
    <name type="scientific">Actinospica acidithermotolerans</name>
    <dbReference type="NCBI Taxonomy" id="2828514"/>
    <lineage>
        <taxon>Bacteria</taxon>
        <taxon>Bacillati</taxon>
        <taxon>Actinomycetota</taxon>
        <taxon>Actinomycetes</taxon>
        <taxon>Catenulisporales</taxon>
        <taxon>Actinospicaceae</taxon>
        <taxon>Actinospica</taxon>
    </lineage>
</organism>
<dbReference type="PANTHER" id="PTHR43194">
    <property type="entry name" value="HYDROLASE ALPHA/BETA FOLD FAMILY"/>
    <property type="match status" value="1"/>
</dbReference>
<evidence type="ECO:0000313" key="3">
    <source>
        <dbReference type="Proteomes" id="UP000676325"/>
    </source>
</evidence>
<evidence type="ECO:0000259" key="1">
    <source>
        <dbReference type="Pfam" id="PF12146"/>
    </source>
</evidence>
<dbReference type="AlphaFoldDB" id="A0A941IKW2"/>
<dbReference type="SUPFAM" id="SSF53474">
    <property type="entry name" value="alpha/beta-Hydrolases"/>
    <property type="match status" value="1"/>
</dbReference>
<comment type="caution">
    <text evidence="2">The sequence shown here is derived from an EMBL/GenBank/DDBJ whole genome shotgun (WGS) entry which is preliminary data.</text>
</comment>
<dbReference type="InterPro" id="IPR022742">
    <property type="entry name" value="Hydrolase_4"/>
</dbReference>
<dbReference type="PRINTS" id="PR00111">
    <property type="entry name" value="ABHYDROLASE"/>
</dbReference>
<dbReference type="InterPro" id="IPR029058">
    <property type="entry name" value="AB_hydrolase_fold"/>
</dbReference>
<dbReference type="InterPro" id="IPR000073">
    <property type="entry name" value="AB_hydrolase_1"/>
</dbReference>
<keyword evidence="2" id="KW-0378">Hydrolase</keyword>
<dbReference type="InterPro" id="IPR000639">
    <property type="entry name" value="Epox_hydrolase-like"/>
</dbReference>
<dbReference type="GO" id="GO:0016787">
    <property type="term" value="F:hydrolase activity"/>
    <property type="evidence" value="ECO:0007669"/>
    <property type="project" value="UniProtKB-KW"/>
</dbReference>
<keyword evidence="3" id="KW-1185">Reference proteome</keyword>